<evidence type="ECO:0000256" key="5">
    <source>
        <dbReference type="ARBA" id="ARBA00022989"/>
    </source>
</evidence>
<evidence type="ECO:0000256" key="6">
    <source>
        <dbReference type="ARBA" id="ARBA00023136"/>
    </source>
</evidence>
<feature type="domain" description="ABC transporter" evidence="9">
    <location>
        <begin position="354"/>
        <end position="549"/>
    </location>
</feature>
<comment type="subcellular location">
    <subcellularLocation>
        <location evidence="1">Membrane</location>
        <topology evidence="1">Multi-pass membrane protein</topology>
    </subcellularLocation>
</comment>
<feature type="transmembrane region" description="Helical" evidence="8">
    <location>
        <begin position="177"/>
        <end position="194"/>
    </location>
</feature>
<keyword evidence="3" id="KW-0547">Nucleotide-binding</keyword>
<keyword evidence="4" id="KW-0067">ATP-binding</keyword>
<dbReference type="PANTHER" id="PTHR24221">
    <property type="entry name" value="ATP-BINDING CASSETTE SUB-FAMILY B"/>
    <property type="match status" value="1"/>
</dbReference>
<dbReference type="InterPro" id="IPR036640">
    <property type="entry name" value="ABC1_TM_sf"/>
</dbReference>
<dbReference type="Pfam" id="PF00664">
    <property type="entry name" value="ABC_membrane"/>
    <property type="match status" value="1"/>
</dbReference>
<evidence type="ECO:0000256" key="3">
    <source>
        <dbReference type="ARBA" id="ARBA00022741"/>
    </source>
</evidence>
<dbReference type="Gene3D" id="1.20.1560.10">
    <property type="entry name" value="ABC transporter type 1, transmembrane domain"/>
    <property type="match status" value="1"/>
</dbReference>
<evidence type="ECO:0000313" key="11">
    <source>
        <dbReference type="EMBL" id="KZL82897.1"/>
    </source>
</evidence>
<comment type="caution">
    <text evidence="11">The sequence shown here is derived from an EMBL/GenBank/DDBJ whole genome shotgun (WGS) entry which is preliminary data.</text>
</comment>
<reference evidence="11 12" key="1">
    <citation type="submission" date="2015-06" db="EMBL/GenBank/DDBJ databases">
        <title>Survival trade-offs in plant roots during colonization by closely related pathogenic and mutualistic fungi.</title>
        <authorList>
            <person name="Hacquard S."/>
            <person name="Kracher B."/>
            <person name="Hiruma K."/>
            <person name="Weinman A."/>
            <person name="Muench P."/>
            <person name="Garrido Oter R."/>
            <person name="Ver Loren van Themaat E."/>
            <person name="Dallerey J.-F."/>
            <person name="Damm U."/>
            <person name="Henrissat B."/>
            <person name="Lespinet O."/>
            <person name="Thon M."/>
            <person name="Kemen E."/>
            <person name="McHardy A.C."/>
            <person name="Schulze-Lefert P."/>
            <person name="O'Connell R.J."/>
        </authorList>
    </citation>
    <scope>NUCLEOTIDE SEQUENCE [LARGE SCALE GENOMIC DNA]</scope>
    <source>
        <strain evidence="11 12">MAFF 238704</strain>
    </source>
</reference>
<dbReference type="PROSITE" id="PS50929">
    <property type="entry name" value="ABC_TM1F"/>
    <property type="match status" value="1"/>
</dbReference>
<dbReference type="GO" id="GO:0016020">
    <property type="term" value="C:membrane"/>
    <property type="evidence" value="ECO:0007669"/>
    <property type="project" value="UniProtKB-SubCell"/>
</dbReference>
<feature type="transmembrane region" description="Helical" evidence="8">
    <location>
        <begin position="262"/>
        <end position="284"/>
    </location>
</feature>
<dbReference type="PROSITE" id="PS50893">
    <property type="entry name" value="ABC_TRANSPORTER_2"/>
    <property type="match status" value="1"/>
</dbReference>
<evidence type="ECO:0000256" key="7">
    <source>
        <dbReference type="ARBA" id="ARBA00024363"/>
    </source>
</evidence>
<protein>
    <submittedName>
        <fullName evidence="11">Abc transporter</fullName>
    </submittedName>
</protein>
<name>A0A167CQG2_COLIC</name>
<dbReference type="SUPFAM" id="SSF90123">
    <property type="entry name" value="ABC transporter transmembrane region"/>
    <property type="match status" value="1"/>
</dbReference>
<dbReference type="GO" id="GO:0005524">
    <property type="term" value="F:ATP binding"/>
    <property type="evidence" value="ECO:0007669"/>
    <property type="project" value="UniProtKB-KW"/>
</dbReference>
<dbReference type="InterPro" id="IPR027417">
    <property type="entry name" value="P-loop_NTPase"/>
</dbReference>
<accession>A0A167CQG2</accession>
<dbReference type="SUPFAM" id="SSF52540">
    <property type="entry name" value="P-loop containing nucleoside triphosphate hydrolases"/>
    <property type="match status" value="1"/>
</dbReference>
<sequence>MAELGGWWPWVKKFSIFWKYVWPVGQPMMQIVAISSILLAFVNKILTALSSHYLGRLVTKLSEAVEKPTLRRAEVLPPLLRFAITYALTTDAAIPTLRSGLFMIINIHREQNIRGAIHEKIMSLGFSFHNTVNSADTIRIANNSKGFLNALDTVFLVLAPNMFMLMIPVGFLVLQHGPFMALILLWLVVCYFIGQRRSAKRLPRELDRYMALRRDMDADCLESVRCWETITSDGKTAAAIERHHSKVAEWVKQWFRWLTPYYVGQFMTGMVLIVIFFFGLLLVLNDFFNKRATAGDFAAFVAYWNNIIVSLNNFKDNKTDIIEKLLQATRGRRLLEMPAQVKDAPKFEFRGGAIRFNGVTCDYGHKEDAVLKDLDLQIAAGTKLTIIGESGCGKSTLMRLLLGLLQPSSGHIQVDDQRIENIDIMSLRARIGFIGQNTSLFGCNIMDNMLYMNPDVTEDQVFEACEKACIHDAIINLPNGYRTKLGADGQAFSDGQRQRLRIARMLLQNPNIIVLDEALSALDGETKASVQKAIREEFKNNTLIQIEWVP</sequence>
<dbReference type="Pfam" id="PF00005">
    <property type="entry name" value="ABC_tran"/>
    <property type="match status" value="1"/>
</dbReference>
<dbReference type="InterPro" id="IPR039421">
    <property type="entry name" value="Type_1_exporter"/>
</dbReference>
<dbReference type="InterPro" id="IPR011527">
    <property type="entry name" value="ABC1_TM_dom"/>
</dbReference>
<evidence type="ECO:0000256" key="1">
    <source>
        <dbReference type="ARBA" id="ARBA00004141"/>
    </source>
</evidence>
<dbReference type="EMBL" id="LFIW01001260">
    <property type="protein sequence ID" value="KZL82897.1"/>
    <property type="molecule type" value="Genomic_DNA"/>
</dbReference>
<feature type="transmembrane region" description="Helical" evidence="8">
    <location>
        <begin position="20"/>
        <end position="42"/>
    </location>
</feature>
<dbReference type="AlphaFoldDB" id="A0A167CQG2"/>
<feature type="domain" description="ABC transmembrane type-1" evidence="10">
    <location>
        <begin position="36"/>
        <end position="314"/>
    </location>
</feature>
<evidence type="ECO:0000259" key="9">
    <source>
        <dbReference type="PROSITE" id="PS50893"/>
    </source>
</evidence>
<evidence type="ECO:0000256" key="4">
    <source>
        <dbReference type="ARBA" id="ARBA00022840"/>
    </source>
</evidence>
<keyword evidence="5 8" id="KW-1133">Transmembrane helix</keyword>
<proteinExistence type="inferred from homology"/>
<dbReference type="SMART" id="SM00382">
    <property type="entry name" value="AAA"/>
    <property type="match status" value="1"/>
</dbReference>
<organism evidence="11 12">
    <name type="scientific">Colletotrichum incanum</name>
    <name type="common">Soybean anthracnose fungus</name>
    <dbReference type="NCBI Taxonomy" id="1573173"/>
    <lineage>
        <taxon>Eukaryota</taxon>
        <taxon>Fungi</taxon>
        <taxon>Dikarya</taxon>
        <taxon>Ascomycota</taxon>
        <taxon>Pezizomycotina</taxon>
        <taxon>Sordariomycetes</taxon>
        <taxon>Hypocreomycetidae</taxon>
        <taxon>Glomerellales</taxon>
        <taxon>Glomerellaceae</taxon>
        <taxon>Colletotrichum</taxon>
        <taxon>Colletotrichum spaethianum species complex</taxon>
    </lineage>
</organism>
<dbReference type="GO" id="GO:0016887">
    <property type="term" value="F:ATP hydrolysis activity"/>
    <property type="evidence" value="ECO:0007669"/>
    <property type="project" value="InterPro"/>
</dbReference>
<evidence type="ECO:0000256" key="8">
    <source>
        <dbReference type="SAM" id="Phobius"/>
    </source>
</evidence>
<dbReference type="GO" id="GO:0140359">
    <property type="term" value="F:ABC-type transporter activity"/>
    <property type="evidence" value="ECO:0007669"/>
    <property type="project" value="InterPro"/>
</dbReference>
<dbReference type="STRING" id="1573173.A0A167CQG2"/>
<keyword evidence="12" id="KW-1185">Reference proteome</keyword>
<comment type="similarity">
    <text evidence="7">Belongs to the ABC transporter superfamily. ABCB family. Heavy Metal importer (TC 3.A.1.210) subfamily.</text>
</comment>
<keyword evidence="6 8" id="KW-0472">Membrane</keyword>
<dbReference type="Proteomes" id="UP000076584">
    <property type="component" value="Unassembled WGS sequence"/>
</dbReference>
<evidence type="ECO:0000313" key="12">
    <source>
        <dbReference type="Proteomes" id="UP000076584"/>
    </source>
</evidence>
<dbReference type="InterPro" id="IPR003593">
    <property type="entry name" value="AAA+_ATPase"/>
</dbReference>
<feature type="transmembrane region" description="Helical" evidence="8">
    <location>
        <begin position="147"/>
        <end position="171"/>
    </location>
</feature>
<evidence type="ECO:0000259" key="10">
    <source>
        <dbReference type="PROSITE" id="PS50929"/>
    </source>
</evidence>
<keyword evidence="2 8" id="KW-0812">Transmembrane</keyword>
<dbReference type="InterPro" id="IPR003439">
    <property type="entry name" value="ABC_transporter-like_ATP-bd"/>
</dbReference>
<dbReference type="Gene3D" id="3.40.50.300">
    <property type="entry name" value="P-loop containing nucleotide triphosphate hydrolases"/>
    <property type="match status" value="1"/>
</dbReference>
<gene>
    <name evidence="11" type="ORF">CI238_11991</name>
</gene>
<dbReference type="PANTHER" id="PTHR24221:SF654">
    <property type="entry name" value="ATP-BINDING CASSETTE SUB-FAMILY B MEMBER 6"/>
    <property type="match status" value="1"/>
</dbReference>
<evidence type="ECO:0000256" key="2">
    <source>
        <dbReference type="ARBA" id="ARBA00022692"/>
    </source>
</evidence>